<dbReference type="Proteomes" id="UP000823921">
    <property type="component" value="Unassembled WGS sequence"/>
</dbReference>
<dbReference type="AlphaFoldDB" id="A0A9D2SC23"/>
<dbReference type="Gene3D" id="2.60.120.370">
    <property type="entry name" value="YhcH/YjgK/YiaL"/>
    <property type="match status" value="1"/>
</dbReference>
<evidence type="ECO:0000313" key="1">
    <source>
        <dbReference type="EMBL" id="HJB81201.1"/>
    </source>
</evidence>
<dbReference type="InterPro" id="IPR004375">
    <property type="entry name" value="NanQ/TabA/YiaL"/>
</dbReference>
<dbReference type="EMBL" id="DWXO01000089">
    <property type="protein sequence ID" value="HJB81201.1"/>
    <property type="molecule type" value="Genomic_DNA"/>
</dbReference>
<dbReference type="PANTHER" id="PTHR34986:SF1">
    <property type="entry name" value="PROTEIN YIAL"/>
    <property type="match status" value="1"/>
</dbReference>
<sequence>MEVRAMVIDKLKNAPLYYGLGQRFQQALEWLAKVDPDSLTPGQRVDIDGDNVYATRFDVDTKLPANCKLECHRNYADIQYVVSGTEGMGYSLPDAPLKQLSEYTPDIQFFTTDWDTVTVRPGTFYIVWPQDLHAPRVALESPAPVKVIVAKVKLN</sequence>
<dbReference type="NCBIfam" id="TIGR00022">
    <property type="entry name" value="YhcH/YjgK/YiaL family protein"/>
    <property type="match status" value="1"/>
</dbReference>
<dbReference type="PANTHER" id="PTHR34986">
    <property type="entry name" value="EVOLVED BETA-GALACTOSIDASE SUBUNIT BETA"/>
    <property type="match status" value="1"/>
</dbReference>
<accession>A0A9D2SC23</accession>
<reference evidence="1" key="2">
    <citation type="submission" date="2021-04" db="EMBL/GenBank/DDBJ databases">
        <authorList>
            <person name="Gilroy R."/>
        </authorList>
    </citation>
    <scope>NUCLEOTIDE SEQUENCE</scope>
    <source>
        <strain evidence="1">CHK192-8294</strain>
    </source>
</reference>
<dbReference type="SUPFAM" id="SSF51197">
    <property type="entry name" value="Clavaminate synthase-like"/>
    <property type="match status" value="1"/>
</dbReference>
<dbReference type="InterPro" id="IPR037012">
    <property type="entry name" value="NanQ/TabA/YiaL_sf"/>
</dbReference>
<proteinExistence type="predicted"/>
<comment type="caution">
    <text evidence="1">The sequence shown here is derived from an EMBL/GenBank/DDBJ whole genome shotgun (WGS) entry which is preliminary data.</text>
</comment>
<reference evidence="1" key="1">
    <citation type="journal article" date="2021" name="PeerJ">
        <title>Extensive microbial diversity within the chicken gut microbiome revealed by metagenomics and culture.</title>
        <authorList>
            <person name="Gilroy R."/>
            <person name="Ravi A."/>
            <person name="Getino M."/>
            <person name="Pursley I."/>
            <person name="Horton D.L."/>
            <person name="Alikhan N.F."/>
            <person name="Baker D."/>
            <person name="Gharbi K."/>
            <person name="Hall N."/>
            <person name="Watson M."/>
            <person name="Adriaenssens E.M."/>
            <person name="Foster-Nyarko E."/>
            <person name="Jarju S."/>
            <person name="Secka A."/>
            <person name="Antonio M."/>
            <person name="Oren A."/>
            <person name="Chaudhuri R.R."/>
            <person name="La Ragione R."/>
            <person name="Hildebrand F."/>
            <person name="Pallen M.J."/>
        </authorList>
    </citation>
    <scope>NUCLEOTIDE SEQUENCE</scope>
    <source>
        <strain evidence="1">CHK192-8294</strain>
    </source>
</reference>
<name>A0A9D2SC23_9FIRM</name>
<gene>
    <name evidence="1" type="ORF">H9712_09445</name>
</gene>
<evidence type="ECO:0000313" key="2">
    <source>
        <dbReference type="Proteomes" id="UP000823921"/>
    </source>
</evidence>
<dbReference type="Pfam" id="PF04074">
    <property type="entry name" value="DUF386"/>
    <property type="match status" value="1"/>
</dbReference>
<organism evidence="1 2">
    <name type="scientific">Candidatus Flavonifractor intestinigallinarum</name>
    <dbReference type="NCBI Taxonomy" id="2838586"/>
    <lineage>
        <taxon>Bacteria</taxon>
        <taxon>Bacillati</taxon>
        <taxon>Bacillota</taxon>
        <taxon>Clostridia</taxon>
        <taxon>Eubacteriales</taxon>
        <taxon>Oscillospiraceae</taxon>
        <taxon>Flavonifractor</taxon>
    </lineage>
</organism>
<protein>
    <submittedName>
        <fullName evidence="1">YhcH/YjgK/YiaL family protein</fullName>
    </submittedName>
</protein>
<dbReference type="GO" id="GO:0005829">
    <property type="term" value="C:cytosol"/>
    <property type="evidence" value="ECO:0007669"/>
    <property type="project" value="TreeGrafter"/>
</dbReference>